<feature type="region of interest" description="Disordered" evidence="1">
    <location>
        <begin position="242"/>
        <end position="264"/>
    </location>
</feature>
<dbReference type="STRING" id="933852.A0A0C3BSM1"/>
<dbReference type="Gene3D" id="3.30.70.330">
    <property type="match status" value="1"/>
</dbReference>
<proteinExistence type="predicted"/>
<protein>
    <submittedName>
        <fullName evidence="2">Uncharacterized protein</fullName>
    </submittedName>
</protein>
<accession>A0A0C3BSM1</accession>
<dbReference type="InterPro" id="IPR012677">
    <property type="entry name" value="Nucleotide-bd_a/b_plait_sf"/>
</dbReference>
<organism evidence="2 3">
    <name type="scientific">Serendipita vermifera MAFF 305830</name>
    <dbReference type="NCBI Taxonomy" id="933852"/>
    <lineage>
        <taxon>Eukaryota</taxon>
        <taxon>Fungi</taxon>
        <taxon>Dikarya</taxon>
        <taxon>Basidiomycota</taxon>
        <taxon>Agaricomycotina</taxon>
        <taxon>Agaricomycetes</taxon>
        <taxon>Sebacinales</taxon>
        <taxon>Serendipitaceae</taxon>
        <taxon>Serendipita</taxon>
    </lineage>
</organism>
<gene>
    <name evidence="2" type="ORF">M408DRAFT_325799</name>
</gene>
<sequence>MAASVTRILELSGFDSQIKTRDVHAAFADLGAPKIKWIDDHSLYLVFNDAATAKRVFLQCLGSPPHQLTPAPNSSVNLTPYKGPDSQAIIAHTQRSGPRSERANSIASQDAAMSLTTGNVSPAVSMMLMAAATANGPPGTLGGSLNGTHFPLMKQQQQFNGYSFTPSHSNGSLHSSYSQGSVLDPFAFGYSMSGHLNGSLSNSSSWSDSSLASGNRLGGRNGSFSIPPNAFPMSRSGLENIQEASSREEMSHSQTAHAPQGHPAGIVVTESTPIAGAGLEKQQAQAIKTIRTPSPQLKPRSATEKSTSPWLSREPSPTPSMPTAHKDTPGDELVDAVNKLEIQERASGEDGIAEPGKLSETAFNRGINTPPEGGAITPSKVSTPPRVGNPARRMLGHALGIRHPSLPPRVIAGANTN</sequence>
<dbReference type="AlphaFoldDB" id="A0A0C3BSM1"/>
<dbReference type="Proteomes" id="UP000054097">
    <property type="component" value="Unassembled WGS sequence"/>
</dbReference>
<evidence type="ECO:0000313" key="2">
    <source>
        <dbReference type="EMBL" id="KIM34391.1"/>
    </source>
</evidence>
<dbReference type="EMBL" id="KN824277">
    <property type="protein sequence ID" value="KIM34391.1"/>
    <property type="molecule type" value="Genomic_DNA"/>
</dbReference>
<keyword evidence="3" id="KW-1185">Reference proteome</keyword>
<evidence type="ECO:0000313" key="3">
    <source>
        <dbReference type="Proteomes" id="UP000054097"/>
    </source>
</evidence>
<reference evidence="3" key="2">
    <citation type="submission" date="2015-01" db="EMBL/GenBank/DDBJ databases">
        <title>Evolutionary Origins and Diversification of the Mycorrhizal Mutualists.</title>
        <authorList>
            <consortium name="DOE Joint Genome Institute"/>
            <consortium name="Mycorrhizal Genomics Consortium"/>
            <person name="Kohler A."/>
            <person name="Kuo A."/>
            <person name="Nagy L.G."/>
            <person name="Floudas D."/>
            <person name="Copeland A."/>
            <person name="Barry K.W."/>
            <person name="Cichocki N."/>
            <person name="Veneault-Fourrey C."/>
            <person name="LaButti K."/>
            <person name="Lindquist E.A."/>
            <person name="Lipzen A."/>
            <person name="Lundell T."/>
            <person name="Morin E."/>
            <person name="Murat C."/>
            <person name="Riley R."/>
            <person name="Ohm R."/>
            <person name="Sun H."/>
            <person name="Tunlid A."/>
            <person name="Henrissat B."/>
            <person name="Grigoriev I.V."/>
            <person name="Hibbett D.S."/>
            <person name="Martin F."/>
        </authorList>
    </citation>
    <scope>NUCLEOTIDE SEQUENCE [LARGE SCALE GENOMIC DNA]</scope>
    <source>
        <strain evidence="3">MAFF 305830</strain>
    </source>
</reference>
<feature type="region of interest" description="Disordered" evidence="1">
    <location>
        <begin position="344"/>
        <end position="388"/>
    </location>
</feature>
<reference evidence="2 3" key="1">
    <citation type="submission" date="2014-04" db="EMBL/GenBank/DDBJ databases">
        <authorList>
            <consortium name="DOE Joint Genome Institute"/>
            <person name="Kuo A."/>
            <person name="Zuccaro A."/>
            <person name="Kohler A."/>
            <person name="Nagy L.G."/>
            <person name="Floudas D."/>
            <person name="Copeland A."/>
            <person name="Barry K.W."/>
            <person name="Cichocki N."/>
            <person name="Veneault-Fourrey C."/>
            <person name="LaButti K."/>
            <person name="Lindquist E.A."/>
            <person name="Lipzen A."/>
            <person name="Lundell T."/>
            <person name="Morin E."/>
            <person name="Murat C."/>
            <person name="Sun H."/>
            <person name="Tunlid A."/>
            <person name="Henrissat B."/>
            <person name="Grigoriev I.V."/>
            <person name="Hibbett D.S."/>
            <person name="Martin F."/>
            <person name="Nordberg H.P."/>
            <person name="Cantor M.N."/>
            <person name="Hua S.X."/>
        </authorList>
    </citation>
    <scope>NUCLEOTIDE SEQUENCE [LARGE SCALE GENOMIC DNA]</scope>
    <source>
        <strain evidence="2 3">MAFF 305830</strain>
    </source>
</reference>
<name>A0A0C3BSM1_SERVB</name>
<evidence type="ECO:0000256" key="1">
    <source>
        <dbReference type="SAM" id="MobiDB-lite"/>
    </source>
</evidence>
<dbReference type="OrthoDB" id="5418203at2759"/>
<dbReference type="HOGENOM" id="CLU_652303_0_0_1"/>
<feature type="region of interest" description="Disordered" evidence="1">
    <location>
        <begin position="290"/>
        <end position="330"/>
    </location>
</feature>